<keyword evidence="5 6" id="KW-0949">S-adenosyl-L-methionine</keyword>
<dbReference type="HAMAP" id="MF_01007">
    <property type="entry name" value="16SrRNA_methyltr_H"/>
    <property type="match status" value="1"/>
</dbReference>
<feature type="binding site" evidence="6">
    <location>
        <position position="108"/>
    </location>
    <ligand>
        <name>S-adenosyl-L-methionine</name>
        <dbReference type="ChEBI" id="CHEBI:59789"/>
    </ligand>
</feature>
<comment type="catalytic activity">
    <reaction evidence="6">
        <text>cytidine(1402) in 16S rRNA + S-adenosyl-L-methionine = N(4)-methylcytidine(1402) in 16S rRNA + S-adenosyl-L-homocysteine + H(+)</text>
        <dbReference type="Rhea" id="RHEA:42928"/>
        <dbReference type="Rhea" id="RHEA-COMP:10286"/>
        <dbReference type="Rhea" id="RHEA-COMP:10287"/>
        <dbReference type="ChEBI" id="CHEBI:15378"/>
        <dbReference type="ChEBI" id="CHEBI:57856"/>
        <dbReference type="ChEBI" id="CHEBI:59789"/>
        <dbReference type="ChEBI" id="CHEBI:74506"/>
        <dbReference type="ChEBI" id="CHEBI:82748"/>
        <dbReference type="EC" id="2.1.1.199"/>
    </reaction>
</comment>
<dbReference type="NCBIfam" id="TIGR00006">
    <property type="entry name" value="16S rRNA (cytosine(1402)-N(4))-methyltransferase RsmH"/>
    <property type="match status" value="1"/>
</dbReference>
<keyword evidence="2 6" id="KW-0698">rRNA processing</keyword>
<evidence type="ECO:0000256" key="3">
    <source>
        <dbReference type="ARBA" id="ARBA00022603"/>
    </source>
</evidence>
<dbReference type="EC" id="2.1.1.199" evidence="6"/>
<feature type="region of interest" description="Disordered" evidence="7">
    <location>
        <begin position="287"/>
        <end position="316"/>
    </location>
</feature>
<sequence>MVFNVHVPVLCKEALNALNVKPNAIVIDMTLGRAGHASKLLSKIPSGHLYACDKDSYALEYSQEVLSQIGSNFTLYHCPFSQMVSRLKEDGVKGADAILMDIGVSSPQFDDASRGFSYRYNARLDMRMDLSQELDAYQVVNTYSEKQLEEIISEYGEDPSARKIAHSICQMRQNKPIETTFELVEAIKSALPAFVLNKKGHPAKQTFQAIRYEVNKEKDELIAGLKTGLDFLNVGGRLAIITFNSFEDRIVKRIFNSLTSYPSYSRHIPVPVQDELEYKLITKKPIEPSEEEINKNPRSKPAKLRAIERKKAPCSK</sequence>
<comment type="similarity">
    <text evidence="1 6">Belongs to the methyltransferase superfamily. RsmH family.</text>
</comment>
<dbReference type="InterPro" id="IPR002903">
    <property type="entry name" value="RsmH"/>
</dbReference>
<feature type="binding site" evidence="6">
    <location>
        <position position="80"/>
    </location>
    <ligand>
        <name>S-adenosyl-L-methionine</name>
        <dbReference type="ChEBI" id="CHEBI:59789"/>
    </ligand>
</feature>
<feature type="binding site" evidence="6">
    <location>
        <position position="101"/>
    </location>
    <ligand>
        <name>S-adenosyl-L-methionine</name>
        <dbReference type="ChEBI" id="CHEBI:59789"/>
    </ligand>
</feature>
<keyword evidence="3 6" id="KW-0489">Methyltransferase</keyword>
<dbReference type="GO" id="GO:0005737">
    <property type="term" value="C:cytoplasm"/>
    <property type="evidence" value="ECO:0007669"/>
    <property type="project" value="UniProtKB-SubCell"/>
</dbReference>
<dbReference type="GO" id="GO:0071424">
    <property type="term" value="F:rRNA (cytosine-N4-)-methyltransferase activity"/>
    <property type="evidence" value="ECO:0007669"/>
    <property type="project" value="UniProtKB-UniRule"/>
</dbReference>
<comment type="caution">
    <text evidence="8">The sequence shown here is derived from an EMBL/GenBank/DDBJ whole genome shotgun (WGS) entry which is preliminary data.</text>
</comment>
<comment type="function">
    <text evidence="6">Specifically methylates the N4 position of cytidine in position 1402 (C1402) of 16S rRNA.</text>
</comment>
<dbReference type="PANTHER" id="PTHR11265">
    <property type="entry name" value="S-ADENOSYL-METHYLTRANSFERASE MRAW"/>
    <property type="match status" value="1"/>
</dbReference>
<evidence type="ECO:0000313" key="8">
    <source>
        <dbReference type="EMBL" id="MBO8414236.1"/>
    </source>
</evidence>
<name>A0A9D9D5L6_9BACL</name>
<reference evidence="8" key="2">
    <citation type="journal article" date="2021" name="PeerJ">
        <title>Extensive microbial diversity within the chicken gut microbiome revealed by metagenomics and culture.</title>
        <authorList>
            <person name="Gilroy R."/>
            <person name="Ravi A."/>
            <person name="Getino M."/>
            <person name="Pursley I."/>
            <person name="Horton D.L."/>
            <person name="Alikhan N.F."/>
            <person name="Baker D."/>
            <person name="Gharbi K."/>
            <person name="Hall N."/>
            <person name="Watson M."/>
            <person name="Adriaenssens E.M."/>
            <person name="Foster-Nyarko E."/>
            <person name="Jarju S."/>
            <person name="Secka A."/>
            <person name="Antonio M."/>
            <person name="Oren A."/>
            <person name="Chaudhuri R.R."/>
            <person name="La Ragione R."/>
            <person name="Hildebrand F."/>
            <person name="Pallen M.J."/>
        </authorList>
    </citation>
    <scope>NUCLEOTIDE SEQUENCE</scope>
    <source>
        <strain evidence="8">1748</strain>
    </source>
</reference>
<dbReference type="InterPro" id="IPR029063">
    <property type="entry name" value="SAM-dependent_MTases_sf"/>
</dbReference>
<dbReference type="GO" id="GO:0070475">
    <property type="term" value="P:rRNA base methylation"/>
    <property type="evidence" value="ECO:0007669"/>
    <property type="project" value="UniProtKB-UniRule"/>
</dbReference>
<dbReference type="SUPFAM" id="SSF81799">
    <property type="entry name" value="Putative methyltransferase TM0872, insert domain"/>
    <property type="match status" value="1"/>
</dbReference>
<dbReference type="Proteomes" id="UP000823629">
    <property type="component" value="Unassembled WGS sequence"/>
</dbReference>
<dbReference type="PANTHER" id="PTHR11265:SF0">
    <property type="entry name" value="12S RRNA N4-METHYLCYTIDINE METHYLTRANSFERASE"/>
    <property type="match status" value="1"/>
</dbReference>
<dbReference type="PIRSF" id="PIRSF004486">
    <property type="entry name" value="MraW"/>
    <property type="match status" value="1"/>
</dbReference>
<evidence type="ECO:0000256" key="4">
    <source>
        <dbReference type="ARBA" id="ARBA00022679"/>
    </source>
</evidence>
<feature type="binding site" evidence="6">
    <location>
        <begin position="34"/>
        <end position="36"/>
    </location>
    <ligand>
        <name>S-adenosyl-L-methionine</name>
        <dbReference type="ChEBI" id="CHEBI:59789"/>
    </ligand>
</feature>
<evidence type="ECO:0000256" key="1">
    <source>
        <dbReference type="ARBA" id="ARBA00010396"/>
    </source>
</evidence>
<evidence type="ECO:0000256" key="7">
    <source>
        <dbReference type="SAM" id="MobiDB-lite"/>
    </source>
</evidence>
<evidence type="ECO:0000256" key="2">
    <source>
        <dbReference type="ARBA" id="ARBA00022552"/>
    </source>
</evidence>
<feature type="binding site" evidence="6">
    <location>
        <position position="53"/>
    </location>
    <ligand>
        <name>S-adenosyl-L-methionine</name>
        <dbReference type="ChEBI" id="CHEBI:59789"/>
    </ligand>
</feature>
<proteinExistence type="inferred from homology"/>
<feature type="compositionally biased region" description="Basic and acidic residues" evidence="7">
    <location>
        <begin position="305"/>
        <end position="316"/>
    </location>
</feature>
<reference evidence="8" key="1">
    <citation type="submission" date="2020-10" db="EMBL/GenBank/DDBJ databases">
        <authorList>
            <person name="Gilroy R."/>
        </authorList>
    </citation>
    <scope>NUCLEOTIDE SEQUENCE</scope>
    <source>
        <strain evidence="8">1748</strain>
    </source>
</reference>
<accession>A0A9D9D5L6</accession>
<evidence type="ECO:0000256" key="5">
    <source>
        <dbReference type="ARBA" id="ARBA00022691"/>
    </source>
</evidence>
<dbReference type="Gene3D" id="3.40.50.150">
    <property type="entry name" value="Vaccinia Virus protein VP39"/>
    <property type="match status" value="1"/>
</dbReference>
<dbReference type="AlphaFoldDB" id="A0A9D9D5L6"/>
<dbReference type="InterPro" id="IPR023397">
    <property type="entry name" value="SAM-dep_MeTrfase_MraW_recog"/>
</dbReference>
<dbReference type="Gene3D" id="1.10.150.170">
    <property type="entry name" value="Putative methyltransferase TM0872, insert domain"/>
    <property type="match status" value="1"/>
</dbReference>
<organism evidence="8 9">
    <name type="scientific">Candidatus Scatoplasma merdavium</name>
    <dbReference type="NCBI Taxonomy" id="2840932"/>
    <lineage>
        <taxon>Bacteria</taxon>
        <taxon>Bacillati</taxon>
        <taxon>Bacillota</taxon>
        <taxon>Bacilli</taxon>
        <taxon>Bacillales</taxon>
        <taxon>Candidatus Scatoplasma</taxon>
    </lineage>
</organism>
<dbReference type="Pfam" id="PF01795">
    <property type="entry name" value="Methyltransf_5"/>
    <property type="match status" value="1"/>
</dbReference>
<gene>
    <name evidence="6 8" type="primary">rsmH</name>
    <name evidence="8" type="ORF">IAC78_01980</name>
</gene>
<comment type="subcellular location">
    <subcellularLocation>
        <location evidence="6">Cytoplasm</location>
    </subcellularLocation>
</comment>
<evidence type="ECO:0000256" key="6">
    <source>
        <dbReference type="HAMAP-Rule" id="MF_01007"/>
    </source>
</evidence>
<evidence type="ECO:0000313" key="9">
    <source>
        <dbReference type="Proteomes" id="UP000823629"/>
    </source>
</evidence>
<protein>
    <recommendedName>
        <fullName evidence="6">Ribosomal RNA small subunit methyltransferase H</fullName>
        <ecNumber evidence="6">2.1.1.199</ecNumber>
    </recommendedName>
    <alternativeName>
        <fullName evidence="6">16S rRNA m(4)C1402 methyltransferase</fullName>
    </alternativeName>
    <alternativeName>
        <fullName evidence="6">rRNA (cytosine-N(4)-)-methyltransferase RsmH</fullName>
    </alternativeName>
</protein>
<dbReference type="EMBL" id="JADING010000057">
    <property type="protein sequence ID" value="MBO8414236.1"/>
    <property type="molecule type" value="Genomic_DNA"/>
</dbReference>
<keyword evidence="6" id="KW-0963">Cytoplasm</keyword>
<dbReference type="SUPFAM" id="SSF53335">
    <property type="entry name" value="S-adenosyl-L-methionine-dependent methyltransferases"/>
    <property type="match status" value="1"/>
</dbReference>
<keyword evidence="4 6" id="KW-0808">Transferase</keyword>